<gene>
    <name evidence="2" type="ORF">FANTH_12363</name>
</gene>
<keyword evidence="1" id="KW-0732">Signal</keyword>
<evidence type="ECO:0000313" key="3">
    <source>
        <dbReference type="Proteomes" id="UP000573603"/>
    </source>
</evidence>
<reference evidence="2 3" key="1">
    <citation type="journal article" date="2020" name="BMC Genomics">
        <title>Correction to: Identification and distribution of gene clusters required for synthesis of sphingolipid metabolism inhibitors in diverse species of the filamentous fungus Fusarium.</title>
        <authorList>
            <person name="Kim H.S."/>
            <person name="Lohmar J.M."/>
            <person name="Busman M."/>
            <person name="Brown D.W."/>
            <person name="Naumann T.A."/>
            <person name="Divon H.H."/>
            <person name="Lysoe E."/>
            <person name="Uhlig S."/>
            <person name="Proctor R.H."/>
        </authorList>
    </citation>
    <scope>NUCLEOTIDE SEQUENCE [LARGE SCALE GENOMIC DNA]</scope>
    <source>
        <strain evidence="2 3">NRRL 25214</strain>
    </source>
</reference>
<sequence>MKLVRPSTAIFLCLAWLHSMVMAAHNPAIPLTLPWRTVFGRPSNFDYHWSFDTSAVPEGPFSTTRRVQNGVDIQVFTANLDANQNQRVIHIHMEATAGSHQEVVWQVYQGGQIVTRYNSAGQQSNNDISTSTSTGDFAMIPYQAGLTITIYWRLEQEL</sequence>
<proteinExistence type="predicted"/>
<dbReference type="EMBL" id="JABEVY010000400">
    <property type="protein sequence ID" value="KAF5233966.1"/>
    <property type="molecule type" value="Genomic_DNA"/>
</dbReference>
<evidence type="ECO:0000313" key="2">
    <source>
        <dbReference type="EMBL" id="KAF5233966.1"/>
    </source>
</evidence>
<protein>
    <submittedName>
        <fullName evidence="2">Uncharacterized protein</fullName>
    </submittedName>
</protein>
<dbReference type="Proteomes" id="UP000573603">
    <property type="component" value="Unassembled WGS sequence"/>
</dbReference>
<keyword evidence="3" id="KW-1185">Reference proteome</keyword>
<feature type="signal peptide" evidence="1">
    <location>
        <begin position="1"/>
        <end position="23"/>
    </location>
</feature>
<comment type="caution">
    <text evidence="2">The sequence shown here is derived from an EMBL/GenBank/DDBJ whole genome shotgun (WGS) entry which is preliminary data.</text>
</comment>
<organism evidence="2 3">
    <name type="scientific">Fusarium anthophilum</name>
    <dbReference type="NCBI Taxonomy" id="48485"/>
    <lineage>
        <taxon>Eukaryota</taxon>
        <taxon>Fungi</taxon>
        <taxon>Dikarya</taxon>
        <taxon>Ascomycota</taxon>
        <taxon>Pezizomycotina</taxon>
        <taxon>Sordariomycetes</taxon>
        <taxon>Hypocreomycetidae</taxon>
        <taxon>Hypocreales</taxon>
        <taxon>Nectriaceae</taxon>
        <taxon>Fusarium</taxon>
        <taxon>Fusarium fujikuroi species complex</taxon>
    </lineage>
</organism>
<dbReference type="AlphaFoldDB" id="A0A8H4YTG4"/>
<accession>A0A8H4YTG4</accession>
<name>A0A8H4YTG4_9HYPO</name>
<feature type="chain" id="PRO_5035003023" evidence="1">
    <location>
        <begin position="24"/>
        <end position="158"/>
    </location>
</feature>
<evidence type="ECO:0000256" key="1">
    <source>
        <dbReference type="SAM" id="SignalP"/>
    </source>
</evidence>